<organism evidence="4 5">
    <name type="scientific">Dendrobium catenatum</name>
    <dbReference type="NCBI Taxonomy" id="906689"/>
    <lineage>
        <taxon>Eukaryota</taxon>
        <taxon>Viridiplantae</taxon>
        <taxon>Streptophyta</taxon>
        <taxon>Embryophyta</taxon>
        <taxon>Tracheophyta</taxon>
        <taxon>Spermatophyta</taxon>
        <taxon>Magnoliopsida</taxon>
        <taxon>Liliopsida</taxon>
        <taxon>Asparagales</taxon>
        <taxon>Orchidaceae</taxon>
        <taxon>Epidendroideae</taxon>
        <taxon>Malaxideae</taxon>
        <taxon>Dendrobiinae</taxon>
        <taxon>Dendrobium</taxon>
    </lineage>
</organism>
<dbReference type="Pfam" id="PF12222">
    <property type="entry name" value="PNGaseA"/>
    <property type="match status" value="1"/>
</dbReference>
<reference evidence="4 5" key="1">
    <citation type="journal article" date="2016" name="Sci. Rep.">
        <title>The Dendrobium catenatum Lindl. genome sequence provides insights into polysaccharide synthase, floral development and adaptive evolution.</title>
        <authorList>
            <person name="Zhang G.Q."/>
            <person name="Xu Q."/>
            <person name="Bian C."/>
            <person name="Tsai W.C."/>
            <person name="Yeh C.M."/>
            <person name="Liu K.W."/>
            <person name="Yoshida K."/>
            <person name="Zhang L.S."/>
            <person name="Chang S.B."/>
            <person name="Chen F."/>
            <person name="Shi Y."/>
            <person name="Su Y.Y."/>
            <person name="Zhang Y.Q."/>
            <person name="Chen L.J."/>
            <person name="Yin Y."/>
            <person name="Lin M."/>
            <person name="Huang H."/>
            <person name="Deng H."/>
            <person name="Wang Z.W."/>
            <person name="Zhu S.L."/>
            <person name="Zhao X."/>
            <person name="Deng C."/>
            <person name="Niu S.C."/>
            <person name="Huang J."/>
            <person name="Wang M."/>
            <person name="Liu G.H."/>
            <person name="Yang H.J."/>
            <person name="Xiao X.J."/>
            <person name="Hsiao Y.Y."/>
            <person name="Wu W.L."/>
            <person name="Chen Y.Y."/>
            <person name="Mitsuda N."/>
            <person name="Ohme-Takagi M."/>
            <person name="Luo Y.B."/>
            <person name="Van de Peer Y."/>
            <person name="Liu Z.J."/>
        </authorList>
    </citation>
    <scope>NUCLEOTIDE SEQUENCE [LARGE SCALE GENOMIC DNA]</scope>
    <source>
        <tissue evidence="4">The whole plant</tissue>
    </source>
</reference>
<evidence type="ECO:0000256" key="1">
    <source>
        <dbReference type="SAM" id="MobiDB-lite"/>
    </source>
</evidence>
<dbReference type="AlphaFoldDB" id="A0A2I0WN15"/>
<dbReference type="InterPro" id="IPR021102">
    <property type="entry name" value="PNGase_A"/>
</dbReference>
<accession>A0A2I0WN15</accession>
<evidence type="ECO:0000313" key="5">
    <source>
        <dbReference type="Proteomes" id="UP000233837"/>
    </source>
</evidence>
<sequence length="613" mass="68011">MHIVIPVRIRKKMESDRRYLLFLFLLSLAFPSTSKIPRTSENDYSFDTSPPPAAPPPPTVQPNTTLEYMDPTMPPLLPAQNPQCSLQILQRDFAATAASSSPPAFFSYTPPANCPSPWSRVILELSAAASDIQKDRIAAIWIAGAEILRTSTPFSLSPGVFWRVRKDITRYTALLRRPTRFSIMLENNPNATLTGIYSVNVSLHFYRGAVNRLNSHPIIRGLYREPADLIIPISNPTGPDCWFRVTNETDVRTRTVLIPNNTYRAVLEVYVSNHGDDQYWYANPLRSNDVGVAGTDGLASRKPNGGFRQVVATVDGRYVGSAVPFPVISPGSVNPFFWAPVAAIGAYDHPSYDLELTPFVGNLLDGKPHEFGLTVKESQPYWLVDANLHLWLDAWSDAVEGGLVRYKVPPLHLGRQADWKNADGKSEMEGQVIIRFSGWVSSSAGNVTTSVRHKFKFKSHVEVEEKGEMKSVDMETKARTNLRIEKDHVVIGRVVVETEAPLNLVTHSSNGGGGTRIRKTKLFHEMMESRSATEGKTEDWFNTITDRQESEGSVLIGEDGDVVWGSGDTKSIYKFRDDKKCYLRTVNMVGGKLEEDEESSSCAAAALSGAMES</sequence>
<feature type="compositionally biased region" description="Pro residues" evidence="1">
    <location>
        <begin position="49"/>
        <end position="60"/>
    </location>
</feature>
<evidence type="ECO:0000259" key="3">
    <source>
        <dbReference type="Pfam" id="PF12222"/>
    </source>
</evidence>
<evidence type="ECO:0000313" key="4">
    <source>
        <dbReference type="EMBL" id="PKU77062.1"/>
    </source>
</evidence>
<feature type="domain" description="Peptide N-acetyl-beta-D-glucosaminyl asparaginase amidase A N-terminal" evidence="3">
    <location>
        <begin position="79"/>
        <end position="407"/>
    </location>
</feature>
<feature type="signal peptide" evidence="2">
    <location>
        <begin position="1"/>
        <end position="34"/>
    </location>
</feature>
<gene>
    <name evidence="4" type="ORF">MA16_Dca001668</name>
</gene>
<feature type="region of interest" description="Disordered" evidence="1">
    <location>
        <begin position="40"/>
        <end position="62"/>
    </location>
</feature>
<dbReference type="Proteomes" id="UP000233837">
    <property type="component" value="Unassembled WGS sequence"/>
</dbReference>
<name>A0A2I0WN15_9ASPA</name>
<feature type="chain" id="PRO_5014169449" evidence="2">
    <location>
        <begin position="35"/>
        <end position="613"/>
    </location>
</feature>
<keyword evidence="5" id="KW-1185">Reference proteome</keyword>
<proteinExistence type="predicted"/>
<evidence type="ECO:0000256" key="2">
    <source>
        <dbReference type="SAM" id="SignalP"/>
    </source>
</evidence>
<reference evidence="4 5" key="2">
    <citation type="journal article" date="2017" name="Nature">
        <title>The Apostasia genome and the evolution of orchids.</title>
        <authorList>
            <person name="Zhang G.Q."/>
            <person name="Liu K.W."/>
            <person name="Li Z."/>
            <person name="Lohaus R."/>
            <person name="Hsiao Y.Y."/>
            <person name="Niu S.C."/>
            <person name="Wang J.Y."/>
            <person name="Lin Y.C."/>
            <person name="Xu Q."/>
            <person name="Chen L.J."/>
            <person name="Yoshida K."/>
            <person name="Fujiwara S."/>
            <person name="Wang Z.W."/>
            <person name="Zhang Y.Q."/>
            <person name="Mitsuda N."/>
            <person name="Wang M."/>
            <person name="Liu G.H."/>
            <person name="Pecoraro L."/>
            <person name="Huang H.X."/>
            <person name="Xiao X.J."/>
            <person name="Lin M."/>
            <person name="Wu X.Y."/>
            <person name="Wu W.L."/>
            <person name="Chen Y.Y."/>
            <person name="Chang S.B."/>
            <person name="Sakamoto S."/>
            <person name="Ohme-Takagi M."/>
            <person name="Yagi M."/>
            <person name="Zeng S.J."/>
            <person name="Shen C.Y."/>
            <person name="Yeh C.M."/>
            <person name="Luo Y.B."/>
            <person name="Tsai W.C."/>
            <person name="Van de Peer Y."/>
            <person name="Liu Z.J."/>
        </authorList>
    </citation>
    <scope>NUCLEOTIDE SEQUENCE [LARGE SCALE GENOMIC DNA]</scope>
    <source>
        <tissue evidence="4">The whole plant</tissue>
    </source>
</reference>
<protein>
    <submittedName>
        <fullName evidence="4">Peptide-N4-(N-acetyl-beta-glucosaminyl)asparagine amidase A</fullName>
    </submittedName>
</protein>
<dbReference type="EMBL" id="KZ502537">
    <property type="protein sequence ID" value="PKU77062.1"/>
    <property type="molecule type" value="Genomic_DNA"/>
</dbReference>
<keyword evidence="2" id="KW-0732">Signal</keyword>
<dbReference type="PANTHER" id="PTHR31104">
    <property type="entry name" value="PEPTIDE-N4-(N-ACETYL-BETA-GLUCOSAMINYL)ASPARAGINE AMIDASE A PROTEIN"/>
    <property type="match status" value="1"/>
</dbReference>
<dbReference type="InterPro" id="IPR056948">
    <property type="entry name" value="PNGaseA_N"/>
</dbReference>